<reference evidence="1 2" key="1">
    <citation type="submission" date="2010-08" db="EMBL/GenBank/DDBJ databases">
        <authorList>
            <person name="Durkin A.S."/>
            <person name="Madupu R."/>
            <person name="Torralba M."/>
            <person name="Gillis M."/>
            <person name="Methe B."/>
            <person name="Sutton G."/>
            <person name="Nelson K.E."/>
        </authorList>
    </citation>
    <scope>NUCLEOTIDE SEQUENCE [LARGE SCALE GENOMIC DNA]</scope>
    <source>
        <strain evidence="1 2">FB035-09AN</strain>
    </source>
</reference>
<dbReference type="AlphaFoldDB" id="E1KPL1"/>
<evidence type="ECO:0000313" key="1">
    <source>
        <dbReference type="EMBL" id="EFL46584.1"/>
    </source>
</evidence>
<name>E1KPL1_9BACT</name>
<organism evidence="1 2">
    <name type="scientific">Prevotella disiens FB035-09AN</name>
    <dbReference type="NCBI Taxonomy" id="866771"/>
    <lineage>
        <taxon>Bacteria</taxon>
        <taxon>Pseudomonadati</taxon>
        <taxon>Bacteroidota</taxon>
        <taxon>Bacteroidia</taxon>
        <taxon>Bacteroidales</taxon>
        <taxon>Prevotellaceae</taxon>
        <taxon>Prevotella</taxon>
    </lineage>
</organism>
<proteinExistence type="predicted"/>
<dbReference type="EMBL" id="AEDO01000019">
    <property type="protein sequence ID" value="EFL46584.1"/>
    <property type="molecule type" value="Genomic_DNA"/>
</dbReference>
<sequence>MKKLSILSIAIIASLTIVSCNSKKTNSVKGVDTVQASTETDAQSAGIAGIYTSTRDFEGWHCVLDEDGTGMESAVYSNGDQEIDIPFNWKISDGKIIFTFDTDGASVTNQDAKYEEIVNAAMQGYSEPRECNIKVEGKNVTIDGEGIYPTYLRTECLGRRVSSLQNQ</sequence>
<comment type="caution">
    <text evidence="1">The sequence shown here is derived from an EMBL/GenBank/DDBJ whole genome shotgun (WGS) entry which is preliminary data.</text>
</comment>
<protein>
    <submittedName>
        <fullName evidence="1">Uncharacterized protein</fullName>
    </submittedName>
</protein>
<evidence type="ECO:0000313" key="2">
    <source>
        <dbReference type="Proteomes" id="UP000003610"/>
    </source>
</evidence>
<gene>
    <name evidence="1" type="ORF">HMPREF9296_0505</name>
</gene>
<dbReference type="PROSITE" id="PS51257">
    <property type="entry name" value="PROKAR_LIPOPROTEIN"/>
    <property type="match status" value="1"/>
</dbReference>
<dbReference type="Proteomes" id="UP000003610">
    <property type="component" value="Unassembled WGS sequence"/>
</dbReference>
<accession>E1KPL1</accession>
<dbReference type="STRING" id="866771.HMPREF9296_0505"/>